<proteinExistence type="predicted"/>
<evidence type="ECO:0000256" key="2">
    <source>
        <dbReference type="SAM" id="SignalP"/>
    </source>
</evidence>
<dbReference type="CDD" id="cd15482">
    <property type="entry name" value="Sialidase_non-viral"/>
    <property type="match status" value="2"/>
</dbReference>
<protein>
    <recommendedName>
        <fullName evidence="3">Sortilin N-terminal domain-containing protein</fullName>
    </recommendedName>
</protein>
<dbReference type="PANTHER" id="PTHR12106">
    <property type="entry name" value="SORTILIN RELATED"/>
    <property type="match status" value="1"/>
</dbReference>
<evidence type="ECO:0000313" key="5">
    <source>
        <dbReference type="Proteomes" id="UP001197770"/>
    </source>
</evidence>
<evidence type="ECO:0000313" key="4">
    <source>
        <dbReference type="EMBL" id="MCC4214439.1"/>
    </source>
</evidence>
<accession>A0ABS8GWP2</accession>
<keyword evidence="2" id="KW-0732">Signal</keyword>
<keyword evidence="5" id="KW-1185">Reference proteome</keyword>
<reference evidence="4 5" key="1">
    <citation type="submission" date="2021-11" db="EMBL/GenBank/DDBJ databases">
        <title>Seasonal and diel survey of microbial diversity of the Tyrrhenian coast.</title>
        <authorList>
            <person name="Gattoni G."/>
            <person name="Corral P."/>
        </authorList>
    </citation>
    <scope>NUCLEOTIDE SEQUENCE [LARGE SCALE GENOMIC DNA]</scope>
    <source>
        <strain evidence="4 5">Mr9</strain>
    </source>
</reference>
<dbReference type="InterPro" id="IPR031778">
    <property type="entry name" value="Sortilin_N"/>
</dbReference>
<organism evidence="4 5">
    <name type="scientific">Leeuwenhoekiella parthenopeia</name>
    <dbReference type="NCBI Taxonomy" id="2890320"/>
    <lineage>
        <taxon>Bacteria</taxon>
        <taxon>Pseudomonadati</taxon>
        <taxon>Bacteroidota</taxon>
        <taxon>Flavobacteriia</taxon>
        <taxon>Flavobacteriales</taxon>
        <taxon>Flavobacteriaceae</taxon>
        <taxon>Leeuwenhoekiella</taxon>
    </lineage>
</organism>
<dbReference type="PANTHER" id="PTHR12106:SF27">
    <property type="entry name" value="SORTILIN-RELATED RECEPTOR"/>
    <property type="match status" value="1"/>
</dbReference>
<feature type="domain" description="Sortilin N-terminal" evidence="3">
    <location>
        <begin position="125"/>
        <end position="250"/>
    </location>
</feature>
<gene>
    <name evidence="4" type="ORF">LLW17_17075</name>
</gene>
<evidence type="ECO:0000259" key="3">
    <source>
        <dbReference type="Pfam" id="PF15902"/>
    </source>
</evidence>
<dbReference type="Pfam" id="PF15902">
    <property type="entry name" value="Sortilin-Vps10"/>
    <property type="match status" value="1"/>
</dbReference>
<dbReference type="SUPFAM" id="SSF110296">
    <property type="entry name" value="Oligoxyloglucan reducing end-specific cellobiohydrolase"/>
    <property type="match status" value="1"/>
</dbReference>
<evidence type="ECO:0000256" key="1">
    <source>
        <dbReference type="ARBA" id="ARBA00022737"/>
    </source>
</evidence>
<comment type="caution">
    <text evidence="4">The sequence shown here is derived from an EMBL/GenBank/DDBJ whole genome shotgun (WGS) entry which is preliminary data.</text>
</comment>
<dbReference type="InterPro" id="IPR036278">
    <property type="entry name" value="Sialidase_sf"/>
</dbReference>
<dbReference type="SUPFAM" id="SSF50939">
    <property type="entry name" value="Sialidases"/>
    <property type="match status" value="1"/>
</dbReference>
<name>A0ABS8GWP2_9FLAO</name>
<feature type="signal peptide" evidence="2">
    <location>
        <begin position="1"/>
        <end position="20"/>
    </location>
</feature>
<dbReference type="EMBL" id="JAJGMW010000030">
    <property type="protein sequence ID" value="MCC4214439.1"/>
    <property type="molecule type" value="Genomic_DNA"/>
</dbReference>
<dbReference type="RefSeq" id="WP_228231500.1">
    <property type="nucleotide sequence ID" value="NZ_JAJGMW010000030.1"/>
</dbReference>
<keyword evidence="1" id="KW-0677">Repeat</keyword>
<sequence>MKKILLSLTGALMTLASVEAQEDITLTGKQLFGDLKARQIGPALMSGRFIDLEAHPTNNRILYAGAAGGGVWKTENGGASFEPVFDEHAQSIGAIEIDPTDPDKTVWVGTGEVWTRNSVSLGDGLYKSTDGGATWKNVGFENSERISAIVINPENNQEMYVAVLGALWSDSEERGIYKSTDGGASWEKVLYTDTATGAADLIMDPENSNVLYASMWKFRRTPWDFDSGGATSGIFKSTDAGKTWNKIQNGIPEGDLGRIAIALAPSDPTILYAAVETASEKKNGLYKSTDAGASWEHLNNDFGLTVRPFYFARLVVDPKNPDIVVKGGLSGSLSRDGGKTFTDLGYQHSDIHDIVFDLKDSDRMFTATDGGVYRSWDGGATFEMVEDLPVSQFYQVSVDDATPYNIYGGLQDNGSWYGPSASPGGIEARDWDRIGEGDGFRVLKHPTKPYIYSEMQGAQVVWRYNPERNQTKNVAPQPEGDEKLRFNWNAPMALSAHAPDRFYMGSQYLHKSEDMGDTWVKISPDLTTNDPKKQELESGGLSLDKSGAETHTTIFTIVESPLDENIIWVGTDDGNVQLTQNGGKTWTNLVENIPNLPANTWVYHIEASVHNKGTAYAVFDGHATGDMNTYVYKTTDFGKTWNSLVTDEIKGFARNIQEDYESEDLLFLGTEFGLFITVDGGKHWSHFTNNLPPVAVHYIELQKQTSDLVLGTHGRGVIIIDDISPLRQINQDVLAEELHFFETPAGIIDESSGFGSTSTETQFVGPNPSKQAKIMYYLKKRHTFGKMTMEIRDMEGNLIAEPAPGKSKGLNIVLWDQLKKAPKVAVGKIPSFVAAPNAEAGTYKVIITKGKDTYEHSIRVENDPNTTLSEADRKAQRELTQRLFNDVEDLAYLGYRIDHWVEQLEGVESKKATKALEELTALKKTLVITTGDRYVQEAEPELREKLSELYNNVAGAFEKPAPVFYRNAETYEAQIKNAWETYSKIEKKYLETVNAEIQKAEKEPVTFKTKEDFLAE</sequence>
<dbReference type="InterPro" id="IPR050310">
    <property type="entry name" value="VPS10-sortilin"/>
</dbReference>
<dbReference type="Proteomes" id="UP001197770">
    <property type="component" value="Unassembled WGS sequence"/>
</dbReference>
<dbReference type="Gene3D" id="2.130.10.10">
    <property type="entry name" value="YVTN repeat-like/Quinoprotein amine dehydrogenase"/>
    <property type="match status" value="5"/>
</dbReference>
<feature type="chain" id="PRO_5045562821" description="Sortilin N-terminal domain-containing protein" evidence="2">
    <location>
        <begin position="21"/>
        <end position="1016"/>
    </location>
</feature>
<dbReference type="InterPro" id="IPR015943">
    <property type="entry name" value="WD40/YVTN_repeat-like_dom_sf"/>
</dbReference>